<accession>A0ABS0FBX6</accession>
<dbReference type="RefSeq" id="WP_196079736.1">
    <property type="nucleotide sequence ID" value="NZ_JADPVI010000002.1"/>
</dbReference>
<dbReference type="Pfam" id="PF19081">
    <property type="entry name" value="Ig_7"/>
    <property type="match status" value="1"/>
</dbReference>
<dbReference type="InterPro" id="IPR013783">
    <property type="entry name" value="Ig-like_fold"/>
</dbReference>
<reference evidence="5 6" key="1">
    <citation type="submission" date="2020-11" db="EMBL/GenBank/DDBJ databases">
        <title>Kaistella gelatinilytica sp. nov., a flavobacterium isolated from Antarctic Soil.</title>
        <authorList>
            <person name="Li J."/>
        </authorList>
    </citation>
    <scope>NUCLEOTIDE SEQUENCE [LARGE SCALE GENOMIC DNA]</scope>
    <source>
        <strain evidence="5 6">G5-32</strain>
    </source>
</reference>
<sequence>MHIPLPTLKSQFAASFSFLGDIILPTHKIKIKTTLLVGLITLFISSNVFAQTTITFTTPGAGTWTAPIGVTSVTVEVWGAGGGGQGVKSPGQSATGGGGSGGGFVKSTITVVPGTIYNLFIGSGGDGSESTFNNGSSSWFINNSSILAIGGNGASLFAFATNGFGSAAPTAGNIGGTSITTYGGSGGTSTSTTSDSGGGGSSAGNSGGNNAVANVGGSAPANGYVGANGINTNGVQGNPGGIGAGGSGAKKGTGSASPNGGLGGSGQIKITYCPTYSAGPNQTLATCATTATLAAAAVSSPATGAWTVVSGSGSVTTPTSPTSGVTGIVPGTPLVLRWTVTNGSCGSSSSDVTITSPRPIITNPATASTCSGTSTNITLTSSVPSTYTWTIGTITGTITGASAGSGSVINQVLTNPSTSTAGSVQYLVTPTATTGSCAGPAFTITVTVNPAPAATTVSGGGTFCGSTTITASGGTDGIIYFQGTTSGGTSVATPSSSQTVAASGTYYFRARSAGGCWGIEGSVVVTISSSLNAVAGNPIPANTSSNVCYTGTTSTTSISWSAAAGATSYDVYFGAGTLPGSITSNVATTNYTTGTLLSNTTYYWKVVPRNGCGITTGTPLIWSFKTAAVACPSIYCKPTTDTPENTYITDVRFLGTLNDVQNNNSGFSGGYQDFTGLPNKTIQAAGEGINVFVQSNGVDSIFKAWVDWNKNGLFNNTGPVTSTSELVYTSSGTRAISTTFGIVIPAGTAPGDYTIRIRNFRFADAGQPTGYNGNDTYDSCQNFTGIQYGEAEDYTITVVANCAANLQTVSNAIFCGPGALTLSGKGTAGTTNLRWYDAVTGGNLLAQTAVDGSLNASYTTPAISATTTYYVTAFNGTCESIFRRPVVARIRPIPNISFDLPPGNANFCGDDNTLKLTSAAEQEEIILIEENFDSGLGVFGVSTGPGDNSTVGQTQWQNQGSIFTPLGSIWKPAVSSGFGGNKFAFATSDYNTRTIHTILTSTGSYDTTGFTTLKLNFSAFYSFYGDTSTLAGGTVESLFVEVSTNGGTIWTPVKTYDYSLGIGTLFSQQSIDLAAYRNIPNLQIRFRYIAYWGDGVALDNIKLYGDKPLNTSFVWTAPNIGIYQSNCTTPYVNGTPTSSVCLKPTDIQLQTIASWNISALATLSNGCTSTGVIAVQNNNKVWDTASTDWAVTNWQPVGDVPDITKCVLIKQPVNIRSGLKGLAKVVKIESPSGKLTINGNGSLTIQNGLVNNAGVDNVVIESDGNLKQVTDNPIPANSGSVTARRNIKFRSVSTRDEYNYLISPVVGQSLKTLYPGVPTTATYPYILYHNETNNFFYNSSGAYIAGRGLAVKEPSVAHVAADNKDAEFKGPLGNGVVTFPLAYTNNTHGYNLVGNPYASNIDLQALYTLNGSSKISSTFYFWDNGANNVYVQEGNNYAGRAYAVYNAVLNTGNAAGFILPTSQVIGSKVPNNIAKVAQGFMVKTPSAGQTLTFNNSVRVVDNTGVKFFSKDAAPEVNRYWLRLISPTNAVNTIALVYLNEGSTSFGMDDSELNVSSSDMFYSLAEDHQLQIEGRPDFVQTDKIILGSQHFATGNYTIALAENEGIFANGQIIYLKDKQTGIMTNLSAGSYTFAANAGPSTGRFEIVYLPETVLATDSNVRETLVVYKDGTDFVVRNAGQNITAVEVFDASGRLMLKRSGSQKEWRFSAQQFIEGVFVVKATLRSGEVLSRKIRK</sequence>
<evidence type="ECO:0000313" key="6">
    <source>
        <dbReference type="Proteomes" id="UP000660070"/>
    </source>
</evidence>
<feature type="compositionally biased region" description="Low complexity" evidence="1">
    <location>
        <begin position="184"/>
        <end position="195"/>
    </location>
</feature>
<dbReference type="InterPro" id="IPR045474">
    <property type="entry name" value="GEVED"/>
</dbReference>
<dbReference type="InterPro" id="IPR049304">
    <property type="entry name" value="Gly_rich_dom"/>
</dbReference>
<feature type="region of interest" description="Disordered" evidence="1">
    <location>
        <begin position="241"/>
        <end position="261"/>
    </location>
</feature>
<evidence type="ECO:0008006" key="7">
    <source>
        <dbReference type="Google" id="ProtNLM"/>
    </source>
</evidence>
<evidence type="ECO:0000313" key="5">
    <source>
        <dbReference type="EMBL" id="MBF8457225.1"/>
    </source>
</evidence>
<dbReference type="Pfam" id="PF21722">
    <property type="entry name" value="Gly_rich_2"/>
    <property type="match status" value="1"/>
</dbReference>
<evidence type="ECO:0000259" key="3">
    <source>
        <dbReference type="Pfam" id="PF20009"/>
    </source>
</evidence>
<feature type="domain" description="Ig-like" evidence="2">
    <location>
        <begin position="809"/>
        <end position="892"/>
    </location>
</feature>
<evidence type="ECO:0000256" key="1">
    <source>
        <dbReference type="SAM" id="MobiDB-lite"/>
    </source>
</evidence>
<organism evidence="5 6">
    <name type="scientific">Kaistella gelatinilytica</name>
    <dbReference type="NCBI Taxonomy" id="2787636"/>
    <lineage>
        <taxon>Bacteria</taxon>
        <taxon>Pseudomonadati</taxon>
        <taxon>Bacteroidota</taxon>
        <taxon>Flavobacteriia</taxon>
        <taxon>Flavobacteriales</taxon>
        <taxon>Weeksellaceae</taxon>
        <taxon>Chryseobacterium group</taxon>
        <taxon>Kaistella</taxon>
    </lineage>
</organism>
<feature type="compositionally biased region" description="Gly residues" evidence="1">
    <location>
        <begin position="196"/>
        <end position="205"/>
    </location>
</feature>
<feature type="domain" description="GEVED" evidence="3">
    <location>
        <begin position="702"/>
        <end position="797"/>
    </location>
</feature>
<dbReference type="EMBL" id="JADPVI010000002">
    <property type="protein sequence ID" value="MBF8457225.1"/>
    <property type="molecule type" value="Genomic_DNA"/>
</dbReference>
<feature type="region of interest" description="Disordered" evidence="1">
    <location>
        <begin position="184"/>
        <end position="205"/>
    </location>
</feature>
<evidence type="ECO:0000259" key="4">
    <source>
        <dbReference type="Pfam" id="PF21722"/>
    </source>
</evidence>
<feature type="domain" description="Glycine-rich" evidence="4">
    <location>
        <begin position="57"/>
        <end position="272"/>
    </location>
</feature>
<keyword evidence="6" id="KW-1185">Reference proteome</keyword>
<dbReference type="Pfam" id="PF20009">
    <property type="entry name" value="GEVED"/>
    <property type="match status" value="1"/>
</dbReference>
<comment type="caution">
    <text evidence="5">The sequence shown here is derived from an EMBL/GenBank/DDBJ whole genome shotgun (WGS) entry which is preliminary data.</text>
</comment>
<dbReference type="InterPro" id="IPR044023">
    <property type="entry name" value="Ig_7"/>
</dbReference>
<dbReference type="Proteomes" id="UP000660070">
    <property type="component" value="Unassembled WGS sequence"/>
</dbReference>
<proteinExistence type="predicted"/>
<dbReference type="Gene3D" id="2.60.40.10">
    <property type="entry name" value="Immunoglobulins"/>
    <property type="match status" value="1"/>
</dbReference>
<evidence type="ECO:0000259" key="2">
    <source>
        <dbReference type="Pfam" id="PF19081"/>
    </source>
</evidence>
<feature type="compositionally biased region" description="Gly residues" evidence="1">
    <location>
        <begin position="241"/>
        <end position="251"/>
    </location>
</feature>
<dbReference type="Gene3D" id="2.60.120.260">
    <property type="entry name" value="Galactose-binding domain-like"/>
    <property type="match status" value="1"/>
</dbReference>
<gene>
    <name evidence="5" type="ORF">IV494_08515</name>
</gene>
<name>A0ABS0FBX6_9FLAO</name>
<protein>
    <recommendedName>
        <fullName evidence="7">Secreted protein (Por secretion system target)</fullName>
    </recommendedName>
</protein>